<organism evidence="5">
    <name type="scientific">Musca domestica</name>
    <name type="common">House fly</name>
    <dbReference type="NCBI Taxonomy" id="7370"/>
    <lineage>
        <taxon>Eukaryota</taxon>
        <taxon>Metazoa</taxon>
        <taxon>Ecdysozoa</taxon>
        <taxon>Arthropoda</taxon>
        <taxon>Hexapoda</taxon>
        <taxon>Insecta</taxon>
        <taxon>Pterygota</taxon>
        <taxon>Neoptera</taxon>
        <taxon>Endopterygota</taxon>
        <taxon>Diptera</taxon>
        <taxon>Brachycera</taxon>
        <taxon>Muscomorpha</taxon>
        <taxon>Muscoidea</taxon>
        <taxon>Muscidae</taxon>
        <taxon>Musca</taxon>
    </lineage>
</organism>
<dbReference type="VEuPathDB" id="VectorBase:MDOMA2_010581"/>
<feature type="domain" description="Partial AB-hydrolase lipase" evidence="4">
    <location>
        <begin position="53"/>
        <end position="111"/>
    </location>
</feature>
<name>A0A1I8NAB5_MUSDO</name>
<reference evidence="5" key="1">
    <citation type="submission" date="2020-05" db="UniProtKB">
        <authorList>
            <consortium name="EnsemblMetazoa"/>
        </authorList>
    </citation>
    <scope>IDENTIFICATION</scope>
    <source>
        <strain evidence="5">Aabys</strain>
    </source>
</reference>
<keyword evidence="2" id="KW-0443">Lipid metabolism</keyword>
<dbReference type="PIRSF" id="PIRSF000862">
    <property type="entry name" value="Steryl_ester_lip"/>
    <property type="match status" value="1"/>
</dbReference>
<dbReference type="VEuPathDB" id="VectorBase:MDOA013182"/>
<evidence type="ECO:0000259" key="4">
    <source>
        <dbReference type="Pfam" id="PF04083"/>
    </source>
</evidence>
<sequence>MYIFKCYLLVYWSDIYSIPPTPPPMTTAIDNLNEETQSNSSRSTLLSAATEADRIRNFGYSAETHKVQTKDGYILGIFRITNATVRGHQKPQPIALMMHGLVSSSDAWILGGPADALPFNLADSGYDVWLGNYRGNPYSNRHISLSSNDRRFWQYTLDDVSSKDLPATIDYILQLTHQNSLHYFGHSQGSAIMFALLSTQPKYNQKLKTSHMFAPIAFMSHARSKPIHLAAPLFGTYSNLDAVYGDMPFLQNPLLRKVLGINKCRSPFTHRCLCDFWLNLSLGYSTHIPQSIYSEIFNTHPASCSTHQFIHLVQAYVSGHFRPYDHGIVGNLRRYNQTTPPDYQVANIKPRFPLNLYYSDNDVLSAREDVEHLIRILGKRCLPHFINEKNFAHADFLWSSNVKAVLNNGILRQMNKVEHLLQQENKS</sequence>
<evidence type="ECO:0000313" key="5">
    <source>
        <dbReference type="EnsemblMetazoa" id="MDOA013182-PA"/>
    </source>
</evidence>
<dbReference type="RefSeq" id="XP_005186713.1">
    <property type="nucleotide sequence ID" value="XM_005186656.1"/>
</dbReference>
<accession>A0A1I8NAB5</accession>
<dbReference type="InterPro" id="IPR029058">
    <property type="entry name" value="AB_hydrolase_fold"/>
</dbReference>
<dbReference type="eggNOG" id="KOG2624">
    <property type="taxonomic scope" value="Eukaryota"/>
</dbReference>
<evidence type="ECO:0000256" key="1">
    <source>
        <dbReference type="ARBA" id="ARBA00010701"/>
    </source>
</evidence>
<evidence type="ECO:0000256" key="2">
    <source>
        <dbReference type="PIRNR" id="PIRNR000862"/>
    </source>
</evidence>
<dbReference type="PANTHER" id="PTHR11005">
    <property type="entry name" value="LYSOSOMAL ACID LIPASE-RELATED"/>
    <property type="match status" value="1"/>
</dbReference>
<proteinExistence type="inferred from homology"/>
<dbReference type="InterPro" id="IPR006693">
    <property type="entry name" value="AB_hydrolase_lipase"/>
</dbReference>
<protein>
    <recommendedName>
        <fullName evidence="2">Lipase</fullName>
    </recommendedName>
</protein>
<evidence type="ECO:0000313" key="6">
    <source>
        <dbReference type="Proteomes" id="UP001652621"/>
    </source>
</evidence>
<dbReference type="OrthoDB" id="9974421at2759"/>
<dbReference type="STRING" id="7370.A0A1I8NAB5"/>
<dbReference type="Proteomes" id="UP001652621">
    <property type="component" value="Unplaced"/>
</dbReference>
<gene>
    <name evidence="5" type="primary">101893711</name>
    <name evidence="7" type="synonym">LOC101893711</name>
</gene>
<reference evidence="7" key="2">
    <citation type="submission" date="2025-04" db="UniProtKB">
        <authorList>
            <consortium name="RefSeq"/>
        </authorList>
    </citation>
    <scope>IDENTIFICATION</scope>
    <source>
        <strain evidence="7">Aabys</strain>
    </source>
</reference>
<dbReference type="GO" id="GO:0016788">
    <property type="term" value="F:hydrolase activity, acting on ester bonds"/>
    <property type="evidence" value="ECO:0007669"/>
    <property type="project" value="InterPro"/>
</dbReference>
<dbReference type="FunFam" id="3.40.50.1820:FF:000179">
    <property type="entry name" value="Lipase"/>
    <property type="match status" value="1"/>
</dbReference>
<keyword evidence="2" id="KW-0378">Hydrolase</keyword>
<dbReference type="Gene3D" id="3.40.50.1820">
    <property type="entry name" value="alpha/beta hydrolase"/>
    <property type="match status" value="1"/>
</dbReference>
<comment type="similarity">
    <text evidence="1 2">Belongs to the AB hydrolase superfamily. Lipase family.</text>
</comment>
<evidence type="ECO:0000313" key="7">
    <source>
        <dbReference type="RefSeq" id="XP_005186713.1"/>
    </source>
</evidence>
<keyword evidence="2" id="KW-0442">Lipid degradation</keyword>
<evidence type="ECO:0000256" key="3">
    <source>
        <dbReference type="PIRSR" id="PIRSR000862-1"/>
    </source>
</evidence>
<dbReference type="Pfam" id="PF04083">
    <property type="entry name" value="Abhydro_lipase"/>
    <property type="match status" value="1"/>
</dbReference>
<dbReference type="AlphaFoldDB" id="A0A1I8NAB5"/>
<dbReference type="KEGG" id="mde:101893711"/>
<feature type="active site" description="Nucleophile" evidence="3">
    <location>
        <position position="187"/>
    </location>
</feature>
<feature type="active site" description="Charge relay system" evidence="3">
    <location>
        <position position="393"/>
    </location>
</feature>
<dbReference type="GO" id="GO:0016042">
    <property type="term" value="P:lipid catabolic process"/>
    <property type="evidence" value="ECO:0007669"/>
    <property type="project" value="UniProtKB-KW"/>
</dbReference>
<dbReference type="GeneID" id="101893711"/>
<dbReference type="InterPro" id="IPR025483">
    <property type="entry name" value="Lipase_euk"/>
</dbReference>
<dbReference type="EnsemblMetazoa" id="MDOA013182-RA">
    <property type="protein sequence ID" value="MDOA013182-PA"/>
    <property type="gene ID" value="MDOA013182"/>
</dbReference>
<dbReference type="SUPFAM" id="SSF53474">
    <property type="entry name" value="alpha/beta-Hydrolases"/>
    <property type="match status" value="1"/>
</dbReference>
<keyword evidence="6" id="KW-1185">Reference proteome</keyword>
<feature type="active site" description="Charge relay system" evidence="3">
    <location>
        <position position="362"/>
    </location>
</feature>